<evidence type="ECO:0000256" key="2">
    <source>
        <dbReference type="ARBA" id="ARBA00022630"/>
    </source>
</evidence>
<evidence type="ECO:0000259" key="6">
    <source>
        <dbReference type="Pfam" id="PF00724"/>
    </source>
</evidence>
<dbReference type="InterPro" id="IPR013785">
    <property type="entry name" value="Aldolase_TIM"/>
</dbReference>
<dbReference type="InterPro" id="IPR001155">
    <property type="entry name" value="OxRdtase_FMN_N"/>
</dbReference>
<organism evidence="7 8">
    <name type="scientific">Guopingia tenuis</name>
    <dbReference type="NCBI Taxonomy" id="2763656"/>
    <lineage>
        <taxon>Bacteria</taxon>
        <taxon>Bacillati</taxon>
        <taxon>Bacillota</taxon>
        <taxon>Clostridia</taxon>
        <taxon>Christensenellales</taxon>
        <taxon>Christensenellaceae</taxon>
        <taxon>Guopingia</taxon>
    </lineage>
</organism>
<dbReference type="PANTHER" id="PTHR43303:SF4">
    <property type="entry name" value="NADPH DEHYDROGENASE C23G7.10C-RELATED"/>
    <property type="match status" value="1"/>
</dbReference>
<evidence type="ECO:0000256" key="4">
    <source>
        <dbReference type="ARBA" id="ARBA00022857"/>
    </source>
</evidence>
<dbReference type="Pfam" id="PF00724">
    <property type="entry name" value="Oxidored_FMN"/>
    <property type="match status" value="1"/>
</dbReference>
<evidence type="ECO:0000256" key="1">
    <source>
        <dbReference type="ARBA" id="ARBA00001917"/>
    </source>
</evidence>
<dbReference type="GO" id="GO:0003959">
    <property type="term" value="F:NADPH dehydrogenase activity"/>
    <property type="evidence" value="ECO:0007669"/>
    <property type="project" value="InterPro"/>
</dbReference>
<dbReference type="GO" id="GO:0010181">
    <property type="term" value="F:FMN binding"/>
    <property type="evidence" value="ECO:0007669"/>
    <property type="project" value="InterPro"/>
</dbReference>
<dbReference type="CDD" id="cd02803">
    <property type="entry name" value="OYE_like_FMN_family"/>
    <property type="match status" value="1"/>
</dbReference>
<keyword evidence="5" id="KW-0560">Oxidoreductase</keyword>
<gene>
    <name evidence="7" type="ORF">H8693_04770</name>
</gene>
<keyword evidence="2" id="KW-0285">Flavoprotein</keyword>
<dbReference type="Gene3D" id="3.20.20.70">
    <property type="entry name" value="Aldolase class I"/>
    <property type="match status" value="1"/>
</dbReference>
<dbReference type="RefSeq" id="WP_249280005.1">
    <property type="nucleotide sequence ID" value="NZ_JACRSS010000001.1"/>
</dbReference>
<dbReference type="AlphaFoldDB" id="A0A926DI64"/>
<dbReference type="Proteomes" id="UP000617951">
    <property type="component" value="Unassembled WGS sequence"/>
</dbReference>
<evidence type="ECO:0000313" key="8">
    <source>
        <dbReference type="Proteomes" id="UP000617951"/>
    </source>
</evidence>
<evidence type="ECO:0000313" key="7">
    <source>
        <dbReference type="EMBL" id="MBC8538242.1"/>
    </source>
</evidence>
<sequence length="336" mass="37104">MAEWNQPLQVKQVTFENRIVMAPMLPFGWPEKDGGMSEKTLAHYLKRAGKGMGLLICQALLVSPENDLLDRAGAYKREHLCFIKKIADACHAGGTRFFAQLAYAGFDASGGGGRKVTELSTEKMAEIGRDFVHSVRLLKEAGCDGAELHCAHGSFLNAVHSPIENTRQDRYGGDLEGRLTLLKEIIEGCRECIDDSFILSCRMGWTETLEGDIALAQAMEKLGVEMLHVSGGIPADRSLDIPEDFPYNAFVYTGTRVKQHVNIPVTVVNDLQTLRRGNELLREDACDLIAYGRPFLADPDFALHAAEDPDYIGCRKCKACQFRTDGDRCPGPPARK</sequence>
<accession>A0A926DI64</accession>
<dbReference type="InterPro" id="IPR044152">
    <property type="entry name" value="YqjM-like"/>
</dbReference>
<comment type="caution">
    <text evidence="7">The sequence shown here is derived from an EMBL/GenBank/DDBJ whole genome shotgun (WGS) entry which is preliminary data.</text>
</comment>
<protein>
    <submittedName>
        <fullName evidence="7">NADH:flavin oxidoreductase</fullName>
    </submittedName>
</protein>
<evidence type="ECO:0000256" key="3">
    <source>
        <dbReference type="ARBA" id="ARBA00022643"/>
    </source>
</evidence>
<feature type="domain" description="NADH:flavin oxidoreductase/NADH oxidase N-terminal" evidence="6">
    <location>
        <begin position="6"/>
        <end position="306"/>
    </location>
</feature>
<dbReference type="SUPFAM" id="SSF51395">
    <property type="entry name" value="FMN-linked oxidoreductases"/>
    <property type="match status" value="1"/>
</dbReference>
<proteinExistence type="predicted"/>
<comment type="cofactor">
    <cofactor evidence="1">
        <name>FMN</name>
        <dbReference type="ChEBI" id="CHEBI:58210"/>
    </cofactor>
</comment>
<name>A0A926DI64_9FIRM</name>
<dbReference type="PANTHER" id="PTHR43303">
    <property type="entry name" value="NADPH DEHYDROGENASE C23G7.10C-RELATED"/>
    <property type="match status" value="1"/>
</dbReference>
<reference evidence="7" key="1">
    <citation type="submission" date="2020-08" db="EMBL/GenBank/DDBJ databases">
        <title>Genome public.</title>
        <authorList>
            <person name="Liu C."/>
            <person name="Sun Q."/>
        </authorList>
    </citation>
    <scope>NUCLEOTIDE SEQUENCE</scope>
    <source>
        <strain evidence="7">NSJ-63</strain>
    </source>
</reference>
<dbReference type="EMBL" id="JACRSS010000001">
    <property type="protein sequence ID" value="MBC8538242.1"/>
    <property type="molecule type" value="Genomic_DNA"/>
</dbReference>
<keyword evidence="8" id="KW-1185">Reference proteome</keyword>
<keyword evidence="3" id="KW-0288">FMN</keyword>
<keyword evidence="4" id="KW-0521">NADP</keyword>
<evidence type="ECO:0000256" key="5">
    <source>
        <dbReference type="ARBA" id="ARBA00023002"/>
    </source>
</evidence>
<dbReference type="GO" id="GO:0050661">
    <property type="term" value="F:NADP binding"/>
    <property type="evidence" value="ECO:0007669"/>
    <property type="project" value="InterPro"/>
</dbReference>